<dbReference type="SMART" id="SM00448">
    <property type="entry name" value="REC"/>
    <property type="match status" value="1"/>
</dbReference>
<feature type="modified residue" description="4-aspartylphosphate" evidence="7">
    <location>
        <position position="63"/>
    </location>
</feature>
<dbReference type="Pfam" id="PF02954">
    <property type="entry name" value="HTH_8"/>
    <property type="match status" value="1"/>
</dbReference>
<dbReference type="PROSITE" id="PS50045">
    <property type="entry name" value="SIGMA54_INTERACT_4"/>
    <property type="match status" value="1"/>
</dbReference>
<dbReference type="PROSITE" id="PS50110">
    <property type="entry name" value="RESPONSE_REGULATORY"/>
    <property type="match status" value="1"/>
</dbReference>
<evidence type="ECO:0000259" key="8">
    <source>
        <dbReference type="PROSITE" id="PS50045"/>
    </source>
</evidence>
<dbReference type="Gene3D" id="1.10.8.60">
    <property type="match status" value="1"/>
</dbReference>
<dbReference type="EMBL" id="QFOD01000001">
    <property type="protein sequence ID" value="PZP36815.1"/>
    <property type="molecule type" value="Genomic_DNA"/>
</dbReference>
<feature type="domain" description="Sigma-54 factor interaction" evidence="8">
    <location>
        <begin position="152"/>
        <end position="380"/>
    </location>
</feature>
<organism evidence="10 11">
    <name type="scientific">Roseateles depolymerans</name>
    <dbReference type="NCBI Taxonomy" id="76731"/>
    <lineage>
        <taxon>Bacteria</taxon>
        <taxon>Pseudomonadati</taxon>
        <taxon>Pseudomonadota</taxon>
        <taxon>Betaproteobacteria</taxon>
        <taxon>Burkholderiales</taxon>
        <taxon>Sphaerotilaceae</taxon>
        <taxon>Roseateles</taxon>
    </lineage>
</organism>
<dbReference type="SMART" id="SM00382">
    <property type="entry name" value="AAA"/>
    <property type="match status" value="1"/>
</dbReference>
<dbReference type="PROSITE" id="PS00688">
    <property type="entry name" value="SIGMA54_INTERACT_3"/>
    <property type="match status" value="1"/>
</dbReference>
<evidence type="ECO:0000313" key="10">
    <source>
        <dbReference type="EMBL" id="PZP36815.1"/>
    </source>
</evidence>
<dbReference type="PANTHER" id="PTHR32071">
    <property type="entry name" value="TRANSCRIPTIONAL REGULATORY PROTEIN"/>
    <property type="match status" value="1"/>
</dbReference>
<evidence type="ECO:0000256" key="4">
    <source>
        <dbReference type="ARBA" id="ARBA00023012"/>
    </source>
</evidence>
<keyword evidence="4" id="KW-0902">Two-component regulatory system</keyword>
<evidence type="ECO:0000256" key="5">
    <source>
        <dbReference type="ARBA" id="ARBA00023015"/>
    </source>
</evidence>
<reference evidence="10 11" key="1">
    <citation type="submission" date="2017-08" db="EMBL/GenBank/DDBJ databases">
        <title>Infants hospitalized years apart are colonized by the same room-sourced microbial strains.</title>
        <authorList>
            <person name="Brooks B."/>
            <person name="Olm M.R."/>
            <person name="Firek B.A."/>
            <person name="Baker R."/>
            <person name="Thomas B.C."/>
            <person name="Morowitz M.J."/>
            <person name="Banfield J.F."/>
        </authorList>
    </citation>
    <scope>NUCLEOTIDE SEQUENCE [LARGE SCALE GENOMIC DNA]</scope>
    <source>
        <strain evidence="10">S2_012_000_R2_81</strain>
    </source>
</reference>
<gene>
    <name evidence="10" type="ORF">DI603_00935</name>
</gene>
<name>A0A2W5DXZ0_9BURK</name>
<dbReference type="InterPro" id="IPR003593">
    <property type="entry name" value="AAA+_ATPase"/>
</dbReference>
<dbReference type="PANTHER" id="PTHR32071:SF57">
    <property type="entry name" value="C4-DICARBOXYLATE TRANSPORT TRANSCRIPTIONAL REGULATORY PROTEIN DCTD"/>
    <property type="match status" value="1"/>
</dbReference>
<dbReference type="Proteomes" id="UP000249633">
    <property type="component" value="Unassembled WGS sequence"/>
</dbReference>
<dbReference type="Pfam" id="PF25601">
    <property type="entry name" value="AAA_lid_14"/>
    <property type="match status" value="1"/>
</dbReference>
<dbReference type="Gene3D" id="1.10.10.60">
    <property type="entry name" value="Homeodomain-like"/>
    <property type="match status" value="1"/>
</dbReference>
<dbReference type="CDD" id="cd17549">
    <property type="entry name" value="REC_DctD-like"/>
    <property type="match status" value="1"/>
</dbReference>
<feature type="domain" description="Response regulatory" evidence="9">
    <location>
        <begin position="14"/>
        <end position="128"/>
    </location>
</feature>
<evidence type="ECO:0000259" key="9">
    <source>
        <dbReference type="PROSITE" id="PS50110"/>
    </source>
</evidence>
<sequence>MGWNSLDGATREVDVLLVEDDELVRLAASQSLRLAGLGVHGLESAEAARDWLAPGFGGVLVCDVRLPGESGLQLLRALQGQDPELPVILVTGHGDIGMAVEAMRDGAWDFIEKPFGADHLVEVVKRALAQRRLVLENRRLKAQLADGPADRLLGSSAAIEQVRTLISTLGPARVDVLIHGETGAGKEVVARALHAASGARGPFVAINCGALPESVFESEIFGAEAGAYTGANKRRIGKLEFAGDGTVFLDEIESMPLALQVKMLRVLQERSVERLGANTAVPLGCRIVAATKVDLLALAREGRFREDLFYRLDVATIVLPPLRQRREDLPQLFNHFCAQAAVRLQREVPRWTPAQLAAWQQRDWPGNVRELRNFAERWVLGLVHEEAPPLPPPSAPRPADDAAPLRVAAELPQAPLDEALAEVEREWIIRALELSGGNIARAGERLGLARKTLHDRIRRLGLNADAYRGS</sequence>
<dbReference type="GO" id="GO:0005524">
    <property type="term" value="F:ATP binding"/>
    <property type="evidence" value="ECO:0007669"/>
    <property type="project" value="UniProtKB-KW"/>
</dbReference>
<evidence type="ECO:0000313" key="11">
    <source>
        <dbReference type="Proteomes" id="UP000249633"/>
    </source>
</evidence>
<keyword evidence="2" id="KW-0547">Nucleotide-binding</keyword>
<evidence type="ECO:0000256" key="2">
    <source>
        <dbReference type="ARBA" id="ARBA00022741"/>
    </source>
</evidence>
<dbReference type="GO" id="GO:0006355">
    <property type="term" value="P:regulation of DNA-templated transcription"/>
    <property type="evidence" value="ECO:0007669"/>
    <property type="project" value="InterPro"/>
</dbReference>
<keyword evidence="1 7" id="KW-0597">Phosphoprotein</keyword>
<evidence type="ECO:0000256" key="6">
    <source>
        <dbReference type="ARBA" id="ARBA00023163"/>
    </source>
</evidence>
<evidence type="ECO:0000256" key="1">
    <source>
        <dbReference type="ARBA" id="ARBA00022553"/>
    </source>
</evidence>
<dbReference type="InterPro" id="IPR025662">
    <property type="entry name" value="Sigma_54_int_dom_ATP-bd_1"/>
</dbReference>
<dbReference type="GO" id="GO:0043565">
    <property type="term" value="F:sequence-specific DNA binding"/>
    <property type="evidence" value="ECO:0007669"/>
    <property type="project" value="InterPro"/>
</dbReference>
<dbReference type="SUPFAM" id="SSF52540">
    <property type="entry name" value="P-loop containing nucleoside triphosphate hydrolases"/>
    <property type="match status" value="1"/>
</dbReference>
<protein>
    <submittedName>
        <fullName evidence="10">Fis family transcriptional regulator</fullName>
    </submittedName>
</protein>
<dbReference type="InterPro" id="IPR058031">
    <property type="entry name" value="AAA_lid_NorR"/>
</dbReference>
<dbReference type="PROSITE" id="PS00675">
    <property type="entry name" value="SIGMA54_INTERACT_1"/>
    <property type="match status" value="1"/>
</dbReference>
<dbReference type="AlphaFoldDB" id="A0A2W5DXZ0"/>
<dbReference type="Gene3D" id="3.40.50.2300">
    <property type="match status" value="1"/>
</dbReference>
<dbReference type="InterPro" id="IPR025944">
    <property type="entry name" value="Sigma_54_int_dom_CS"/>
</dbReference>
<evidence type="ECO:0000256" key="3">
    <source>
        <dbReference type="ARBA" id="ARBA00022840"/>
    </source>
</evidence>
<dbReference type="PRINTS" id="PR01590">
    <property type="entry name" value="HTHFIS"/>
</dbReference>
<keyword evidence="5" id="KW-0805">Transcription regulation</keyword>
<dbReference type="GO" id="GO:0000160">
    <property type="term" value="P:phosphorelay signal transduction system"/>
    <property type="evidence" value="ECO:0007669"/>
    <property type="project" value="UniProtKB-KW"/>
</dbReference>
<dbReference type="InterPro" id="IPR009057">
    <property type="entry name" value="Homeodomain-like_sf"/>
</dbReference>
<dbReference type="FunFam" id="3.40.50.2300:FF:000018">
    <property type="entry name" value="DNA-binding transcriptional regulator NtrC"/>
    <property type="match status" value="1"/>
</dbReference>
<dbReference type="InterPro" id="IPR002197">
    <property type="entry name" value="HTH_Fis"/>
</dbReference>
<comment type="caution">
    <text evidence="10">The sequence shown here is derived from an EMBL/GenBank/DDBJ whole genome shotgun (WGS) entry which is preliminary data.</text>
</comment>
<evidence type="ECO:0000256" key="7">
    <source>
        <dbReference type="PROSITE-ProRule" id="PRU00169"/>
    </source>
</evidence>
<keyword evidence="6" id="KW-0804">Transcription</keyword>
<dbReference type="InterPro" id="IPR001789">
    <property type="entry name" value="Sig_transdc_resp-reg_receiver"/>
</dbReference>
<dbReference type="SUPFAM" id="SSF52172">
    <property type="entry name" value="CheY-like"/>
    <property type="match status" value="1"/>
</dbReference>
<dbReference type="FunFam" id="3.40.50.300:FF:000006">
    <property type="entry name" value="DNA-binding transcriptional regulator NtrC"/>
    <property type="match status" value="1"/>
</dbReference>
<keyword evidence="3" id="KW-0067">ATP-binding</keyword>
<dbReference type="InterPro" id="IPR027417">
    <property type="entry name" value="P-loop_NTPase"/>
</dbReference>
<dbReference type="CDD" id="cd00009">
    <property type="entry name" value="AAA"/>
    <property type="match status" value="1"/>
</dbReference>
<dbReference type="Gene3D" id="3.40.50.300">
    <property type="entry name" value="P-loop containing nucleotide triphosphate hydrolases"/>
    <property type="match status" value="1"/>
</dbReference>
<dbReference type="SUPFAM" id="SSF46689">
    <property type="entry name" value="Homeodomain-like"/>
    <property type="match status" value="1"/>
</dbReference>
<dbReference type="InterPro" id="IPR011006">
    <property type="entry name" value="CheY-like_superfamily"/>
</dbReference>
<dbReference type="InterPro" id="IPR002078">
    <property type="entry name" value="Sigma_54_int"/>
</dbReference>
<dbReference type="Pfam" id="PF00072">
    <property type="entry name" value="Response_reg"/>
    <property type="match status" value="1"/>
</dbReference>
<dbReference type="Pfam" id="PF00158">
    <property type="entry name" value="Sigma54_activat"/>
    <property type="match status" value="1"/>
</dbReference>
<accession>A0A2W5DXZ0</accession>
<proteinExistence type="predicted"/>